<dbReference type="Gene3D" id="1.10.287.450">
    <property type="entry name" value="Helix hairpin bin"/>
    <property type="match status" value="1"/>
</dbReference>
<reference evidence="2" key="2">
    <citation type="submission" date="2025-08" db="UniProtKB">
        <authorList>
            <consortium name="Ensembl"/>
        </authorList>
    </citation>
    <scope>IDENTIFICATION</scope>
</reference>
<reference evidence="2" key="3">
    <citation type="submission" date="2025-09" db="UniProtKB">
        <authorList>
            <consortium name="Ensembl"/>
        </authorList>
    </citation>
    <scope>IDENTIFICATION</scope>
</reference>
<dbReference type="GeneTree" id="ENSGT00940000177041"/>
<evidence type="ECO:0000313" key="3">
    <source>
        <dbReference type="Proteomes" id="UP000265040"/>
    </source>
</evidence>
<dbReference type="STRING" id="64144.ENSATEP00000014185"/>
<name>A0A3Q1I229_ANATE</name>
<evidence type="ECO:0000313" key="2">
    <source>
        <dbReference type="Ensembl" id="ENSATEP00000014185.2"/>
    </source>
</evidence>
<sequence>MAWGLCCTVPIMLLYMRLQTSGGQAYYFSHFRLLFQIKRLKDLEKEKDALWSGLEILEKARMWYVQQLQENRAQQNNMKIKSGFGSCQESVVEVGAFQKLKTLIHKKIPPIF</sequence>
<dbReference type="Ensembl" id="ENSATET00000014414.2">
    <property type="protein sequence ID" value="ENSATEP00000014185.2"/>
    <property type="gene ID" value="ENSATEG00000009907.2"/>
</dbReference>
<dbReference type="PANTHER" id="PTHR14907">
    <property type="entry name" value="FI14130P"/>
    <property type="match status" value="1"/>
</dbReference>
<dbReference type="InParanoid" id="A0A3Q1I229"/>
<dbReference type="Proteomes" id="UP000265040">
    <property type="component" value="Chromosome 23"/>
</dbReference>
<dbReference type="InterPro" id="IPR026828">
    <property type="entry name" value="SAPC2_1/2"/>
</dbReference>
<evidence type="ECO:0000256" key="1">
    <source>
        <dbReference type="SAM" id="SignalP"/>
    </source>
</evidence>
<reference evidence="2" key="1">
    <citation type="submission" date="2021-04" db="EMBL/GenBank/DDBJ databases">
        <authorList>
            <consortium name="Wellcome Sanger Institute Data Sharing"/>
        </authorList>
    </citation>
    <scope>NUCLEOTIDE SEQUENCE [LARGE SCALE GENOMIC DNA]</scope>
</reference>
<keyword evidence="3" id="KW-1185">Reference proteome</keyword>
<proteinExistence type="predicted"/>
<feature type="chain" id="PRO_5031278422" description="Suppressor APC domain containing 1" evidence="1">
    <location>
        <begin position="26"/>
        <end position="112"/>
    </location>
</feature>
<dbReference type="PANTHER" id="PTHR14907:SF2">
    <property type="entry name" value="SUPPRESSOR APC DOMAIN-CONTAINING PROTEIN 2"/>
    <property type="match status" value="1"/>
</dbReference>
<feature type="signal peptide" evidence="1">
    <location>
        <begin position="1"/>
        <end position="25"/>
    </location>
</feature>
<keyword evidence="1" id="KW-0732">Signal</keyword>
<accession>A0A3Q1I229</accession>
<dbReference type="AlphaFoldDB" id="A0A3Q1I229"/>
<organism evidence="2 3">
    <name type="scientific">Anabas testudineus</name>
    <name type="common">Climbing perch</name>
    <name type="synonym">Anthias testudineus</name>
    <dbReference type="NCBI Taxonomy" id="64144"/>
    <lineage>
        <taxon>Eukaryota</taxon>
        <taxon>Metazoa</taxon>
        <taxon>Chordata</taxon>
        <taxon>Craniata</taxon>
        <taxon>Vertebrata</taxon>
        <taxon>Euteleostomi</taxon>
        <taxon>Actinopterygii</taxon>
        <taxon>Neopterygii</taxon>
        <taxon>Teleostei</taxon>
        <taxon>Neoteleostei</taxon>
        <taxon>Acanthomorphata</taxon>
        <taxon>Anabantaria</taxon>
        <taxon>Anabantiformes</taxon>
        <taxon>Anabantoidei</taxon>
        <taxon>Anabantidae</taxon>
        <taxon>Anabas</taxon>
    </lineage>
</organism>
<evidence type="ECO:0008006" key="4">
    <source>
        <dbReference type="Google" id="ProtNLM"/>
    </source>
</evidence>
<protein>
    <recommendedName>
        <fullName evidence="4">Suppressor APC domain containing 1</fullName>
    </recommendedName>
</protein>
<dbReference type="OrthoDB" id="10035013at2759"/>
<dbReference type="Pfam" id="PF11414">
    <property type="entry name" value="Suppressor_APC"/>
    <property type="match status" value="1"/>
</dbReference>